<accession>A0A1G5E4X7</accession>
<dbReference type="EMBL" id="FMUR01000010">
    <property type="protein sequence ID" value="SCY21558.1"/>
    <property type="molecule type" value="Genomic_DNA"/>
</dbReference>
<evidence type="ECO:0008006" key="3">
    <source>
        <dbReference type="Google" id="ProtNLM"/>
    </source>
</evidence>
<dbReference type="Pfam" id="PF12668">
    <property type="entry name" value="DUF3791"/>
    <property type="match status" value="1"/>
</dbReference>
<keyword evidence="2" id="KW-1185">Reference proteome</keyword>
<dbReference type="InterPro" id="IPR024269">
    <property type="entry name" value="DUF3791"/>
</dbReference>
<dbReference type="AlphaFoldDB" id="A0A1G5E4X7"/>
<dbReference type="Proteomes" id="UP000183047">
    <property type="component" value="Unassembled WGS sequence"/>
</dbReference>
<reference evidence="2" key="1">
    <citation type="submission" date="2016-10" db="EMBL/GenBank/DDBJ databases">
        <authorList>
            <person name="Varghese N."/>
            <person name="Submissions S."/>
        </authorList>
    </citation>
    <scope>NUCLEOTIDE SEQUENCE [LARGE SCALE GENOMIC DNA]</scope>
    <source>
        <strain evidence="2">XBD2006</strain>
    </source>
</reference>
<proteinExistence type="predicted"/>
<dbReference type="RefSeq" id="WP_026668415.1">
    <property type="nucleotide sequence ID" value="NZ_FMUR01000010.1"/>
</dbReference>
<dbReference type="OrthoDB" id="2084405at2"/>
<evidence type="ECO:0000313" key="2">
    <source>
        <dbReference type="Proteomes" id="UP000183047"/>
    </source>
</evidence>
<organism evidence="1 2">
    <name type="scientific">Butyrivibrio hungatei</name>
    <dbReference type="NCBI Taxonomy" id="185008"/>
    <lineage>
        <taxon>Bacteria</taxon>
        <taxon>Bacillati</taxon>
        <taxon>Bacillota</taxon>
        <taxon>Clostridia</taxon>
        <taxon>Lachnospirales</taxon>
        <taxon>Lachnospiraceae</taxon>
        <taxon>Butyrivibrio</taxon>
    </lineage>
</organism>
<sequence>MINEIIFMEIRLLGEFCRKYKMNRATANDIFSKYEIWQYIEECYDMFHINGDEYNLNDISRILKRKGAI</sequence>
<name>A0A1G5E4X7_9FIRM</name>
<evidence type="ECO:0000313" key="1">
    <source>
        <dbReference type="EMBL" id="SCY21558.1"/>
    </source>
</evidence>
<protein>
    <recommendedName>
        <fullName evidence="3">DUF3791 domain-containing protein</fullName>
    </recommendedName>
</protein>
<gene>
    <name evidence="1" type="ORF">SAMN02910451_01766</name>
</gene>